<keyword evidence="8 11" id="KW-0350">Heme biosynthesis</keyword>
<dbReference type="GO" id="GO:0006782">
    <property type="term" value="P:protoporphyrinogen IX biosynthetic process"/>
    <property type="evidence" value="ECO:0007669"/>
    <property type="project" value="UniProtKB-UniRule"/>
</dbReference>
<dbReference type="EC" id="1.3.3.4" evidence="4 11"/>
<keyword evidence="9 11" id="KW-0627">Porphyrin biosynthesis</keyword>
<sequence length="476" mass="52693">MSTAVVIGGGISGLSAAYYLQKHAGEKIGKIILLESSKRVGGWMKSTRHADGAIYESGPRSLRIVGKPGRNALNLIEDLNLENEILPLTSNNAAAKNRYLYVNGVLCALPNNLMGVLRRQDPFSRALLWQFAGELFKTRSDLEDDSIHNFFSRRVSKEFADIAVDSMCRGIFAGDCRNLSMKACFKDIFNLEKTHGSIVLGLLRYPKVPADELKPKLIQKARSEKWASYSFKSGLQQLSDTLLDAISNHKMVDIRLSSPVQKMDLKDNGRMSVITDEDEIQADYVLSSVYSKNLAAMLNSDNNYLKSHLNAISAVSCAVVNLEYEGNLLPVQAFGHLTPSSESGPILGIIYDSCLFPSHDSNEKIPTTRLTVMLGGSWSEQLKTNGSWMSEADITNMATKAVRDHLKISNEPIRSKISLLDDCIPQYQVGHANILSRMEKFIEDKHLPLYLIGSSYRGVSVNDCILNSKLAVEKIV</sequence>
<dbReference type="Gene3D" id="3.50.50.60">
    <property type="entry name" value="FAD/NAD(P)-binding domain"/>
    <property type="match status" value="1"/>
</dbReference>
<comment type="function">
    <text evidence="1 11">Catalyzes the 6-electron oxidation of protoporphyrinogen-IX to form protoporphyrin-IX.</text>
</comment>
<reference evidence="13 14" key="1">
    <citation type="submission" date="2024-01" db="EMBL/GenBank/DDBJ databases">
        <title>The genome of the rayed Mediterranean limpet Patella caerulea (Linnaeus, 1758).</title>
        <authorList>
            <person name="Anh-Thu Weber A."/>
            <person name="Halstead-Nussloch G."/>
        </authorList>
    </citation>
    <scope>NUCLEOTIDE SEQUENCE [LARGE SCALE GENOMIC DNA]</scope>
    <source>
        <strain evidence="13">AATW-2023a</strain>
        <tissue evidence="13">Whole specimen</tissue>
    </source>
</reference>
<keyword evidence="5 11" id="KW-0285">Flavoprotein</keyword>
<evidence type="ECO:0000256" key="6">
    <source>
        <dbReference type="ARBA" id="ARBA00022827"/>
    </source>
</evidence>
<comment type="subcellular location">
    <subcellularLocation>
        <location evidence="11">Mitochondrion inner membrane</location>
    </subcellularLocation>
</comment>
<evidence type="ECO:0000256" key="8">
    <source>
        <dbReference type="ARBA" id="ARBA00023133"/>
    </source>
</evidence>
<dbReference type="EMBL" id="JAZGQO010000009">
    <property type="protein sequence ID" value="KAK6177938.1"/>
    <property type="molecule type" value="Genomic_DNA"/>
</dbReference>
<name>A0AAN8JQ91_PATCE</name>
<proteinExistence type="inferred from homology"/>
<comment type="caution">
    <text evidence="13">The sequence shown here is derived from an EMBL/GenBank/DDBJ whole genome shotgun (WGS) entry which is preliminary data.</text>
</comment>
<keyword evidence="6 11" id="KW-0274">FAD</keyword>
<evidence type="ECO:0000256" key="9">
    <source>
        <dbReference type="ARBA" id="ARBA00023244"/>
    </source>
</evidence>
<comment type="pathway">
    <text evidence="2 11">Porphyrin-containing compound metabolism; protoporphyrin-IX biosynthesis; protoporphyrin-IX from protoporphyrinogen-IX: step 1/1.</text>
</comment>
<evidence type="ECO:0000313" key="14">
    <source>
        <dbReference type="Proteomes" id="UP001347796"/>
    </source>
</evidence>
<feature type="domain" description="Amine oxidase" evidence="12">
    <location>
        <begin position="11"/>
        <end position="475"/>
    </location>
</feature>
<dbReference type="Proteomes" id="UP001347796">
    <property type="component" value="Unassembled WGS sequence"/>
</dbReference>
<dbReference type="Pfam" id="PF01593">
    <property type="entry name" value="Amino_oxidase"/>
    <property type="match status" value="1"/>
</dbReference>
<evidence type="ECO:0000256" key="3">
    <source>
        <dbReference type="ARBA" id="ARBA00010551"/>
    </source>
</evidence>
<dbReference type="InterPro" id="IPR004572">
    <property type="entry name" value="Protoporphyrinogen_oxidase"/>
</dbReference>
<evidence type="ECO:0000256" key="5">
    <source>
        <dbReference type="ARBA" id="ARBA00022630"/>
    </source>
</evidence>
<accession>A0AAN8JQ91</accession>
<dbReference type="SUPFAM" id="SSF54373">
    <property type="entry name" value="FAD-linked reductases, C-terminal domain"/>
    <property type="match status" value="1"/>
</dbReference>
<dbReference type="GO" id="GO:0005743">
    <property type="term" value="C:mitochondrial inner membrane"/>
    <property type="evidence" value="ECO:0007669"/>
    <property type="project" value="UniProtKB-SubCell"/>
</dbReference>
<dbReference type="GO" id="GO:0004729">
    <property type="term" value="F:oxygen-dependent protoporphyrinogen oxidase activity"/>
    <property type="evidence" value="ECO:0007669"/>
    <property type="project" value="UniProtKB-UniRule"/>
</dbReference>
<dbReference type="AlphaFoldDB" id="A0AAN8JQ91"/>
<evidence type="ECO:0000313" key="13">
    <source>
        <dbReference type="EMBL" id="KAK6177938.1"/>
    </source>
</evidence>
<evidence type="ECO:0000256" key="1">
    <source>
        <dbReference type="ARBA" id="ARBA00002600"/>
    </source>
</evidence>
<evidence type="ECO:0000256" key="7">
    <source>
        <dbReference type="ARBA" id="ARBA00023002"/>
    </source>
</evidence>
<protein>
    <recommendedName>
        <fullName evidence="4 11">Protoporphyrinogen oxidase</fullName>
        <ecNumber evidence="4 11">1.3.3.4</ecNumber>
    </recommendedName>
</protein>
<dbReference type="NCBIfam" id="TIGR00562">
    <property type="entry name" value="proto_IX_ox"/>
    <property type="match status" value="1"/>
</dbReference>
<dbReference type="PANTHER" id="PTHR42923:SF3">
    <property type="entry name" value="PROTOPORPHYRINOGEN OXIDASE"/>
    <property type="match status" value="1"/>
</dbReference>
<gene>
    <name evidence="13" type="ORF">SNE40_012799</name>
</gene>
<evidence type="ECO:0000256" key="2">
    <source>
        <dbReference type="ARBA" id="ARBA00005073"/>
    </source>
</evidence>
<organism evidence="13 14">
    <name type="scientific">Patella caerulea</name>
    <name type="common">Rayed Mediterranean limpet</name>
    <dbReference type="NCBI Taxonomy" id="87958"/>
    <lineage>
        <taxon>Eukaryota</taxon>
        <taxon>Metazoa</taxon>
        <taxon>Spiralia</taxon>
        <taxon>Lophotrochozoa</taxon>
        <taxon>Mollusca</taxon>
        <taxon>Gastropoda</taxon>
        <taxon>Patellogastropoda</taxon>
        <taxon>Patelloidea</taxon>
        <taxon>Patellidae</taxon>
        <taxon>Patella</taxon>
    </lineage>
</organism>
<dbReference type="PANTHER" id="PTHR42923">
    <property type="entry name" value="PROTOPORPHYRINOGEN OXIDASE"/>
    <property type="match status" value="1"/>
</dbReference>
<dbReference type="InterPro" id="IPR002937">
    <property type="entry name" value="Amino_oxidase"/>
</dbReference>
<comment type="catalytic activity">
    <reaction evidence="10 11">
        <text>protoporphyrinogen IX + 3 O2 = protoporphyrin IX + 3 H2O2</text>
        <dbReference type="Rhea" id="RHEA:25576"/>
        <dbReference type="ChEBI" id="CHEBI:15379"/>
        <dbReference type="ChEBI" id="CHEBI:16240"/>
        <dbReference type="ChEBI" id="CHEBI:57306"/>
        <dbReference type="ChEBI" id="CHEBI:57307"/>
        <dbReference type="EC" id="1.3.3.4"/>
    </reaction>
</comment>
<evidence type="ECO:0000256" key="11">
    <source>
        <dbReference type="RuleBase" id="RU367069"/>
    </source>
</evidence>
<comment type="cofactor">
    <cofactor evidence="11">
        <name>FAD</name>
        <dbReference type="ChEBI" id="CHEBI:57692"/>
    </cofactor>
    <text evidence="11">Binds 1 FAD per subunit.</text>
</comment>
<evidence type="ECO:0000259" key="12">
    <source>
        <dbReference type="Pfam" id="PF01593"/>
    </source>
</evidence>
<keyword evidence="7 11" id="KW-0560">Oxidoreductase</keyword>
<keyword evidence="14" id="KW-1185">Reference proteome</keyword>
<dbReference type="InterPro" id="IPR050464">
    <property type="entry name" value="Zeta_carotene_desat/Oxidored"/>
</dbReference>
<dbReference type="InterPro" id="IPR036188">
    <property type="entry name" value="FAD/NAD-bd_sf"/>
</dbReference>
<dbReference type="SUPFAM" id="SSF51905">
    <property type="entry name" value="FAD/NAD(P)-binding domain"/>
    <property type="match status" value="1"/>
</dbReference>
<evidence type="ECO:0000256" key="10">
    <source>
        <dbReference type="ARBA" id="ARBA00047554"/>
    </source>
</evidence>
<evidence type="ECO:0000256" key="4">
    <source>
        <dbReference type="ARBA" id="ARBA00012867"/>
    </source>
</evidence>
<comment type="similarity">
    <text evidence="3 11">Belongs to the protoporphyrinogen/coproporphyrinogen oxidase family. Protoporphyrinogen oxidase subfamily.</text>
</comment>